<dbReference type="AlphaFoldDB" id="A0AAD8L4F3"/>
<evidence type="ECO:0000313" key="3">
    <source>
        <dbReference type="Proteomes" id="UP001229421"/>
    </source>
</evidence>
<keyword evidence="3" id="KW-1185">Reference proteome</keyword>
<dbReference type="NCBIfam" id="TIGR01640">
    <property type="entry name" value="F_box_assoc_1"/>
    <property type="match status" value="1"/>
</dbReference>
<reference evidence="2" key="1">
    <citation type="journal article" date="2023" name="bioRxiv">
        <title>Improved chromosome-level genome assembly for marigold (Tagetes erecta).</title>
        <authorList>
            <person name="Jiang F."/>
            <person name="Yuan L."/>
            <person name="Wang S."/>
            <person name="Wang H."/>
            <person name="Xu D."/>
            <person name="Wang A."/>
            <person name="Fan W."/>
        </authorList>
    </citation>
    <scope>NUCLEOTIDE SEQUENCE</scope>
    <source>
        <strain evidence="2">WSJ</strain>
        <tissue evidence="2">Leaf</tissue>
    </source>
</reference>
<name>A0AAD8L4F3_TARER</name>
<sequence length="318" mass="36086">MFTTTRKSAILNTCCLNDVLHGVNISINNNVVELDYPFKDPHKFVNIVGTCNGLVCIAIDEDRIVVIWNPSTRKSHILPYSGKNPLWSYAWYVSYGFGCIESNDDYKVVEISCRFEHTRNDFSETCIRICSLKSGKWKDINGDFRFVCPLDEPGKFSNGALHWAFMAPSKDPMSNYSWNIFSVDLANETCGEVLQPVYDEGHTDLTLGTLREWLCVLCNYNDIRADVWVMKVYGVKDSWTKLVSVPCLSHPRTYQFPVPLCVSSDGKILLHIGKKLIVYDLKSCSFSDDRNFDECYEVCTFVDSLVSPPMPISGLGDR</sequence>
<dbReference type="EMBL" id="JAUHHV010000001">
    <property type="protein sequence ID" value="KAK1435365.1"/>
    <property type="molecule type" value="Genomic_DNA"/>
</dbReference>
<dbReference type="PANTHER" id="PTHR31672">
    <property type="entry name" value="BNACNNG10540D PROTEIN"/>
    <property type="match status" value="1"/>
</dbReference>
<gene>
    <name evidence="2" type="ORF">QVD17_01126</name>
</gene>
<evidence type="ECO:0000313" key="2">
    <source>
        <dbReference type="EMBL" id="KAK1435365.1"/>
    </source>
</evidence>
<proteinExistence type="predicted"/>
<feature type="domain" description="F-box associated beta-propeller type 1" evidence="1">
    <location>
        <begin position="38"/>
        <end position="279"/>
    </location>
</feature>
<dbReference type="InterPro" id="IPR017451">
    <property type="entry name" value="F-box-assoc_interact_dom"/>
</dbReference>
<organism evidence="2 3">
    <name type="scientific">Tagetes erecta</name>
    <name type="common">African marigold</name>
    <dbReference type="NCBI Taxonomy" id="13708"/>
    <lineage>
        <taxon>Eukaryota</taxon>
        <taxon>Viridiplantae</taxon>
        <taxon>Streptophyta</taxon>
        <taxon>Embryophyta</taxon>
        <taxon>Tracheophyta</taxon>
        <taxon>Spermatophyta</taxon>
        <taxon>Magnoliopsida</taxon>
        <taxon>eudicotyledons</taxon>
        <taxon>Gunneridae</taxon>
        <taxon>Pentapetalae</taxon>
        <taxon>asterids</taxon>
        <taxon>campanulids</taxon>
        <taxon>Asterales</taxon>
        <taxon>Asteraceae</taxon>
        <taxon>Asteroideae</taxon>
        <taxon>Heliantheae alliance</taxon>
        <taxon>Tageteae</taxon>
        <taxon>Tagetes</taxon>
    </lineage>
</organism>
<evidence type="ECO:0000259" key="1">
    <source>
        <dbReference type="Pfam" id="PF07734"/>
    </source>
</evidence>
<dbReference type="InterPro" id="IPR050796">
    <property type="entry name" value="SCF_F-box_component"/>
</dbReference>
<comment type="caution">
    <text evidence="2">The sequence shown here is derived from an EMBL/GenBank/DDBJ whole genome shotgun (WGS) entry which is preliminary data.</text>
</comment>
<dbReference type="Pfam" id="PF07734">
    <property type="entry name" value="FBA_1"/>
    <property type="match status" value="1"/>
</dbReference>
<dbReference type="InterPro" id="IPR006527">
    <property type="entry name" value="F-box-assoc_dom_typ1"/>
</dbReference>
<dbReference type="Proteomes" id="UP001229421">
    <property type="component" value="Unassembled WGS sequence"/>
</dbReference>
<dbReference type="SUPFAM" id="SSF82171">
    <property type="entry name" value="DPP6 N-terminal domain-like"/>
    <property type="match status" value="1"/>
</dbReference>
<accession>A0AAD8L4F3</accession>
<dbReference type="PANTHER" id="PTHR31672:SF13">
    <property type="entry name" value="F-BOX PROTEIN CPR30-LIKE"/>
    <property type="match status" value="1"/>
</dbReference>
<protein>
    <recommendedName>
        <fullName evidence="1">F-box associated beta-propeller type 1 domain-containing protein</fullName>
    </recommendedName>
</protein>